<dbReference type="AlphaFoldDB" id="A0A3P4AVH2"/>
<organism evidence="1 2">
    <name type="scientific">Pigmentiphaga humi</name>
    <dbReference type="NCBI Taxonomy" id="2478468"/>
    <lineage>
        <taxon>Bacteria</taxon>
        <taxon>Pseudomonadati</taxon>
        <taxon>Pseudomonadota</taxon>
        <taxon>Betaproteobacteria</taxon>
        <taxon>Burkholderiales</taxon>
        <taxon>Alcaligenaceae</taxon>
        <taxon>Pigmentiphaga</taxon>
    </lineage>
</organism>
<evidence type="ECO:0000313" key="2">
    <source>
        <dbReference type="Proteomes" id="UP000277294"/>
    </source>
</evidence>
<dbReference type="Pfam" id="PF02566">
    <property type="entry name" value="OsmC"/>
    <property type="match status" value="1"/>
</dbReference>
<name>A0A3P4AVH2_9BURK</name>
<dbReference type="InterPro" id="IPR036102">
    <property type="entry name" value="OsmC/Ohrsf"/>
</dbReference>
<dbReference type="EMBL" id="UWPJ01000005">
    <property type="protein sequence ID" value="VCU68044.1"/>
    <property type="molecule type" value="Genomic_DNA"/>
</dbReference>
<proteinExistence type="predicted"/>
<evidence type="ECO:0000313" key="1">
    <source>
        <dbReference type="EMBL" id="VCU68044.1"/>
    </source>
</evidence>
<dbReference type="RefSeq" id="WP_124077282.1">
    <property type="nucleotide sequence ID" value="NZ_UWPJ01000005.1"/>
</dbReference>
<gene>
    <name evidence="1" type="ORF">PIGHUM_00091</name>
</gene>
<dbReference type="SUPFAM" id="SSF82784">
    <property type="entry name" value="OsmC-like"/>
    <property type="match status" value="1"/>
</dbReference>
<accession>A0A3P4AVH2</accession>
<sequence length="136" mass="14226">MPNQALATTTGQPGTWLLRSRHNYLVSGATPERGGTGEPWLAGELLVAALASCATSIVADAAAGRGLALHYLSVSASSERDPDEPGRYAAITLAFDLEGPSRQEAEALVAEFQATCPIYGTLSRGAPVRVDIRTTE</sequence>
<keyword evidence="2" id="KW-1185">Reference proteome</keyword>
<reference evidence="1 2" key="1">
    <citation type="submission" date="2018-10" db="EMBL/GenBank/DDBJ databases">
        <authorList>
            <person name="Criscuolo A."/>
        </authorList>
    </citation>
    <scope>NUCLEOTIDE SEQUENCE [LARGE SCALE GENOMIC DNA]</scope>
    <source>
        <strain evidence="1">DnA1</strain>
    </source>
</reference>
<dbReference type="OrthoDB" id="9789573at2"/>
<protein>
    <submittedName>
        <fullName evidence="1">OsmC-like protein</fullName>
    </submittedName>
</protein>
<dbReference type="InterPro" id="IPR003718">
    <property type="entry name" value="OsmC/Ohr_fam"/>
</dbReference>
<dbReference type="Gene3D" id="3.30.300.20">
    <property type="match status" value="1"/>
</dbReference>
<dbReference type="Proteomes" id="UP000277294">
    <property type="component" value="Unassembled WGS sequence"/>
</dbReference>
<dbReference type="InterPro" id="IPR015946">
    <property type="entry name" value="KH_dom-like_a/b"/>
</dbReference>